<evidence type="ECO:0000259" key="2">
    <source>
        <dbReference type="PROSITE" id="PS50181"/>
    </source>
</evidence>
<dbReference type="Proteomes" id="UP000008068">
    <property type="component" value="Unassembled WGS sequence"/>
</dbReference>
<gene>
    <name evidence="3" type="ORF">CAEBREN_07644</name>
</gene>
<dbReference type="InterPro" id="IPR012885">
    <property type="entry name" value="F-box_Sdz-33"/>
</dbReference>
<dbReference type="AlphaFoldDB" id="G0NIJ1"/>
<dbReference type="PANTHER" id="PTHR21503:SF8">
    <property type="entry name" value="F-BOX ASSOCIATED DOMAIN-CONTAINING PROTEIN-RELATED"/>
    <property type="match status" value="1"/>
</dbReference>
<dbReference type="PROSITE" id="PS50181">
    <property type="entry name" value="FBOX"/>
    <property type="match status" value="1"/>
</dbReference>
<reference evidence="4" key="1">
    <citation type="submission" date="2011-07" db="EMBL/GenBank/DDBJ databases">
        <authorList>
            <consortium name="Caenorhabditis brenneri Sequencing and Analysis Consortium"/>
            <person name="Wilson R.K."/>
        </authorList>
    </citation>
    <scope>NUCLEOTIDE SEQUENCE [LARGE SCALE GENOMIC DNA]</scope>
    <source>
        <strain evidence="4">PB2801</strain>
    </source>
</reference>
<name>G0NIJ1_CAEBE</name>
<proteinExistence type="predicted"/>
<accession>G0NIJ1</accession>
<feature type="domain" description="F-box" evidence="2">
    <location>
        <begin position="6"/>
        <end position="52"/>
    </location>
</feature>
<dbReference type="STRING" id="135651.G0NIJ1"/>
<protein>
    <recommendedName>
        <fullName evidence="2">F-box domain-containing protein</fullName>
    </recommendedName>
</protein>
<evidence type="ECO:0000256" key="1">
    <source>
        <dbReference type="SAM" id="MobiDB-lite"/>
    </source>
</evidence>
<feature type="region of interest" description="Disordered" evidence="1">
    <location>
        <begin position="315"/>
        <end position="361"/>
    </location>
</feature>
<dbReference type="Pfam" id="PF07735">
    <property type="entry name" value="FBA_2"/>
    <property type="match status" value="1"/>
</dbReference>
<evidence type="ECO:0000313" key="3">
    <source>
        <dbReference type="EMBL" id="EGT31822.1"/>
    </source>
</evidence>
<dbReference type="PANTHER" id="PTHR21503">
    <property type="entry name" value="F-BOX-CONTAINING HYPOTHETICAL PROTEIN C.ELEGANS"/>
    <property type="match status" value="1"/>
</dbReference>
<dbReference type="OMA" id="PESRTEY"/>
<dbReference type="InterPro" id="IPR001810">
    <property type="entry name" value="F-box_dom"/>
</dbReference>
<sequence length="361" mass="42299">MVVHHRFKLLKLPYLAYDKVVNEMNIREQFKVATLSKKMQRVVKNSNQRETISPHVRFHRIISIVFTNDKKRNSFTIRLRPKQGGRYPTMAEFQEQFLFFKNIFNISNIDLSFLHDYPRHLKLQVIPFLVQENLKVSRFIAYSNYCTPKDTYLLALNQSTNAKQLQLYNGLPGEIQLSVDECPIMNVDDMALFDAKWVKIEHMLKRFMNCQKIQLHGCRFRVGEFKLFVQKWMRSPESRTEYVKFRLKNPSQFGSLVQGIEHRLVGQAYIDNVIIHSHSGCFMVEQVSSGKRAIIYNNHGELIFTTKFSLQLSIRPNVSQPPEPPFENDDDEPNYQDDLEMDDFDSDDSEVDDNDSDPGSD</sequence>
<dbReference type="HOGENOM" id="CLU_767747_0_0_1"/>
<dbReference type="EMBL" id="GL379890">
    <property type="protein sequence ID" value="EGT31822.1"/>
    <property type="molecule type" value="Genomic_DNA"/>
</dbReference>
<organism evidence="4">
    <name type="scientific">Caenorhabditis brenneri</name>
    <name type="common">Nematode worm</name>
    <dbReference type="NCBI Taxonomy" id="135651"/>
    <lineage>
        <taxon>Eukaryota</taxon>
        <taxon>Metazoa</taxon>
        <taxon>Ecdysozoa</taxon>
        <taxon>Nematoda</taxon>
        <taxon>Chromadorea</taxon>
        <taxon>Rhabditida</taxon>
        <taxon>Rhabditina</taxon>
        <taxon>Rhabditomorpha</taxon>
        <taxon>Rhabditoidea</taxon>
        <taxon>Rhabditidae</taxon>
        <taxon>Peloderinae</taxon>
        <taxon>Caenorhabditis</taxon>
    </lineage>
</organism>
<keyword evidence="4" id="KW-1185">Reference proteome</keyword>
<evidence type="ECO:0000313" key="4">
    <source>
        <dbReference type="Proteomes" id="UP000008068"/>
    </source>
</evidence>
<feature type="compositionally biased region" description="Acidic residues" evidence="1">
    <location>
        <begin position="326"/>
        <end position="361"/>
    </location>
</feature>
<dbReference type="InParanoid" id="G0NIJ1"/>